<evidence type="ECO:0000256" key="2">
    <source>
        <dbReference type="ARBA" id="ARBA00022723"/>
    </source>
</evidence>
<protein>
    <submittedName>
        <fullName evidence="8">(Fe-S)-binding protein</fullName>
    </submittedName>
</protein>
<dbReference type="AlphaFoldDB" id="A0A419EPM3"/>
<keyword evidence="3" id="KW-0560">Oxidoreductase</keyword>
<sequence length="424" mass="48106">MALDTYEEDMLRCTRCSYCKWIPHQVMSDSHFLTVCPSIDRYNFHGWSAGGRQIAALSLLKGRTNVGEKFLDMIYQCQMCGGCDVSCKIERDLEPYEVMQQLRIMCIERGDIIPEHLLFIDGLKKEDNMMMESKEKRGDWAEGLNVKVLTKEHADVLFHAGCRYSFDHELWSTCRSALTILLNAGVDIGILGKEETCCGGRSYEMGYASELMKYAEHNTDTWKAAGVKTVVTPCADCYQAFKVLYSKTGQKHAVEVLHITEFIDRLMKEGKIRLTKRVPLTVTYHDPCHLGRLAEPWVHWEGKKVKVNGQMVVHDPPKKKRCGANGVYEAPRDILRKIPGLNFVEMHRIREYAWCCGAGGGVKEAYPDFAEWTAARRLEEAAVVGAKALVSACPWCKRNFIDATPNTDARVEVYDIIELVEQAI</sequence>
<comment type="caution">
    <text evidence="8">The sequence shown here is derived from an EMBL/GenBank/DDBJ whole genome shotgun (WGS) entry which is preliminary data.</text>
</comment>
<evidence type="ECO:0000256" key="4">
    <source>
        <dbReference type="ARBA" id="ARBA00023004"/>
    </source>
</evidence>
<evidence type="ECO:0000256" key="5">
    <source>
        <dbReference type="ARBA" id="ARBA00023014"/>
    </source>
</evidence>
<feature type="domain" description="Cysteine-rich" evidence="6">
    <location>
        <begin position="294"/>
        <end position="399"/>
    </location>
</feature>
<reference evidence="8 9" key="1">
    <citation type="journal article" date="2017" name="ISME J.">
        <title>Energy and carbon metabolisms in a deep terrestrial subsurface fluid microbial community.</title>
        <authorList>
            <person name="Momper L."/>
            <person name="Jungbluth S.P."/>
            <person name="Lee M.D."/>
            <person name="Amend J.P."/>
        </authorList>
    </citation>
    <scope>NUCLEOTIDE SEQUENCE [LARGE SCALE GENOMIC DNA]</scope>
    <source>
        <strain evidence="8">SURF_17</strain>
    </source>
</reference>
<feature type="domain" description="4Fe-4S ferredoxin-type" evidence="7">
    <location>
        <begin position="10"/>
        <end position="88"/>
    </location>
</feature>
<feature type="domain" description="Cysteine-rich" evidence="6">
    <location>
        <begin position="156"/>
        <end position="241"/>
    </location>
</feature>
<dbReference type="InterPro" id="IPR004017">
    <property type="entry name" value="Cys_rich_dom"/>
</dbReference>
<evidence type="ECO:0000259" key="6">
    <source>
        <dbReference type="Pfam" id="PF02754"/>
    </source>
</evidence>
<dbReference type="InterPro" id="IPR017896">
    <property type="entry name" value="4Fe4S_Fe-S-bd"/>
</dbReference>
<dbReference type="GO" id="GO:0046872">
    <property type="term" value="F:metal ion binding"/>
    <property type="evidence" value="ECO:0007669"/>
    <property type="project" value="UniProtKB-KW"/>
</dbReference>
<name>A0A419EPM3_9BACT</name>
<keyword evidence="2" id="KW-0479">Metal-binding</keyword>
<keyword evidence="5" id="KW-0411">Iron-sulfur</keyword>
<dbReference type="Proteomes" id="UP000285961">
    <property type="component" value="Unassembled WGS sequence"/>
</dbReference>
<dbReference type="Pfam" id="PF13183">
    <property type="entry name" value="Fer4_8"/>
    <property type="match status" value="1"/>
</dbReference>
<evidence type="ECO:0000256" key="3">
    <source>
        <dbReference type="ARBA" id="ARBA00023002"/>
    </source>
</evidence>
<dbReference type="PANTHER" id="PTHR43255">
    <property type="entry name" value="IRON-SULFUR-BINDING OXIDOREDUCTASE FADF-RELATED-RELATED"/>
    <property type="match status" value="1"/>
</dbReference>
<keyword evidence="1" id="KW-0004">4Fe-4S</keyword>
<keyword evidence="4" id="KW-0408">Iron</keyword>
<evidence type="ECO:0000259" key="7">
    <source>
        <dbReference type="Pfam" id="PF13183"/>
    </source>
</evidence>
<dbReference type="GO" id="GO:0016491">
    <property type="term" value="F:oxidoreductase activity"/>
    <property type="evidence" value="ECO:0007669"/>
    <property type="project" value="UniProtKB-KW"/>
</dbReference>
<dbReference type="PANTHER" id="PTHR43255:SF1">
    <property type="entry name" value="IRON-SULFUR-BINDING OXIDOREDUCTASE FADF-RELATED"/>
    <property type="match status" value="1"/>
</dbReference>
<accession>A0A419EPM3</accession>
<dbReference type="GO" id="GO:0051539">
    <property type="term" value="F:4 iron, 4 sulfur cluster binding"/>
    <property type="evidence" value="ECO:0007669"/>
    <property type="project" value="UniProtKB-KW"/>
</dbReference>
<dbReference type="Pfam" id="PF02754">
    <property type="entry name" value="CCG"/>
    <property type="match status" value="2"/>
</dbReference>
<proteinExistence type="predicted"/>
<gene>
    <name evidence="8" type="ORF">C4532_18350</name>
</gene>
<evidence type="ECO:0000313" key="8">
    <source>
        <dbReference type="EMBL" id="RJP65019.1"/>
    </source>
</evidence>
<dbReference type="GO" id="GO:0005886">
    <property type="term" value="C:plasma membrane"/>
    <property type="evidence" value="ECO:0007669"/>
    <property type="project" value="TreeGrafter"/>
</dbReference>
<dbReference type="InterPro" id="IPR051460">
    <property type="entry name" value="HdrC_iron-sulfur_subunit"/>
</dbReference>
<organism evidence="8 9">
    <name type="scientific">Candidatus Abyssobacteria bacterium SURF_17</name>
    <dbReference type="NCBI Taxonomy" id="2093361"/>
    <lineage>
        <taxon>Bacteria</taxon>
        <taxon>Pseudomonadati</taxon>
        <taxon>Candidatus Hydrogenedentota</taxon>
        <taxon>Candidatus Abyssobacteria</taxon>
    </lineage>
</organism>
<dbReference type="EMBL" id="QZKI01000131">
    <property type="protein sequence ID" value="RJP65019.1"/>
    <property type="molecule type" value="Genomic_DNA"/>
</dbReference>
<evidence type="ECO:0000313" key="9">
    <source>
        <dbReference type="Proteomes" id="UP000285961"/>
    </source>
</evidence>
<evidence type="ECO:0000256" key="1">
    <source>
        <dbReference type="ARBA" id="ARBA00022485"/>
    </source>
</evidence>